<dbReference type="GO" id="GO:0005509">
    <property type="term" value="F:calcium ion binding"/>
    <property type="evidence" value="ECO:0007669"/>
    <property type="project" value="InterPro"/>
</dbReference>
<dbReference type="Gene3D" id="3.30.1330.60">
    <property type="entry name" value="OmpA-like domain"/>
    <property type="match status" value="1"/>
</dbReference>
<evidence type="ECO:0000256" key="3">
    <source>
        <dbReference type="ARBA" id="ARBA00023237"/>
    </source>
</evidence>
<keyword evidence="2 4" id="KW-0472">Membrane</keyword>
<dbReference type="InterPro" id="IPR036737">
    <property type="entry name" value="OmpA-like_sf"/>
</dbReference>
<dbReference type="PRINTS" id="PR01021">
    <property type="entry name" value="OMPADOMAIN"/>
</dbReference>
<dbReference type="InterPro" id="IPR006664">
    <property type="entry name" value="OMP_bac"/>
</dbReference>
<evidence type="ECO:0000313" key="7">
    <source>
        <dbReference type="EMBL" id="WOC52687.1"/>
    </source>
</evidence>
<dbReference type="KEGG" id="bpor:BPO_2040"/>
<evidence type="ECO:0000256" key="1">
    <source>
        <dbReference type="ARBA" id="ARBA00004442"/>
    </source>
</evidence>
<keyword evidence="3" id="KW-0998">Cell outer membrane</keyword>
<keyword evidence="5" id="KW-0732">Signal</keyword>
<dbReference type="PROSITE" id="PS51123">
    <property type="entry name" value="OMPA_2"/>
    <property type="match status" value="1"/>
</dbReference>
<dbReference type="SUPFAM" id="SSF103088">
    <property type="entry name" value="OmpA-like"/>
    <property type="match status" value="1"/>
</dbReference>
<dbReference type="Pfam" id="PF00691">
    <property type="entry name" value="OmpA"/>
    <property type="match status" value="1"/>
</dbReference>
<protein>
    <submittedName>
        <fullName evidence="7">Membrane protein</fullName>
    </submittedName>
</protein>
<name>A0AAU0F2U8_9FLAO</name>
<reference evidence="7" key="1">
    <citation type="submission" date="2023-10" db="EMBL/GenBank/DDBJ databases">
        <title>Characterization and whole genome sequencing of a novel strain of Bergeyella porcorum QD2021 isolated from pig.</title>
        <authorList>
            <person name="Liu G."/>
            <person name="Chen C."/>
            <person name="Han X."/>
        </authorList>
    </citation>
    <scope>NUCLEOTIDE SEQUENCE</scope>
    <source>
        <strain evidence="7">QD2021</strain>
    </source>
</reference>
<dbReference type="InterPro" id="IPR050330">
    <property type="entry name" value="Bact_OuterMem_StrucFunc"/>
</dbReference>
<sequence>MKLNLASVALAMTFPAVALAQDTIETSNKYPNTFTSGSANVSKFTQESKRFNDWAISLGAGVPLVQSSDLTSIKNGNGKNVFGYSAYISVDKAINHTFGLKLQYDRGETRQGWFNTKTDNPGTGYQSVGGRTQYDAISILGDVNFSNLLRRVDNKSPYRWAIHGYAGVGTLAYRAYQESNALGGQRLMTEVKPFKFNSLFGQAGAGLKFKVNRRLDLEGRVMYVVTGDDEFDGGGNYKEDGTYATSVNLREDQVSDNFFNATLGLTLKLGKHQSHLFWHDPLQELYYKVDVLENRNADIEVCKKGDGDNDGVCDDWDRQLDTPAGARVDGAGVALDTDLDSVIDLYDKCVTIPGPVENNGCPAVPVQNYTAQIETINKHFEGIEFALDKDVIRPQSFDKLNHAADVIKTLNSNDRFLVIGATDTRGSEVYNKNLSQKRANAVVKYLVGKGVPSSMLIAEGRGESDLKYPECDPATKCPEWKNEANRRVYFQQK</sequence>
<dbReference type="PANTHER" id="PTHR30329">
    <property type="entry name" value="STATOR ELEMENT OF FLAGELLAR MOTOR COMPLEX"/>
    <property type="match status" value="1"/>
</dbReference>
<dbReference type="PANTHER" id="PTHR30329:SF21">
    <property type="entry name" value="LIPOPROTEIN YIAD-RELATED"/>
    <property type="match status" value="1"/>
</dbReference>
<evidence type="ECO:0000256" key="4">
    <source>
        <dbReference type="PROSITE-ProRule" id="PRU00473"/>
    </source>
</evidence>
<dbReference type="GO" id="GO:0009279">
    <property type="term" value="C:cell outer membrane"/>
    <property type="evidence" value="ECO:0007669"/>
    <property type="project" value="UniProtKB-SubCell"/>
</dbReference>
<feature type="signal peptide" evidence="5">
    <location>
        <begin position="1"/>
        <end position="20"/>
    </location>
</feature>
<dbReference type="Proteomes" id="UP001432059">
    <property type="component" value="Chromosome"/>
</dbReference>
<evidence type="ECO:0000256" key="2">
    <source>
        <dbReference type="ARBA" id="ARBA00023136"/>
    </source>
</evidence>
<evidence type="ECO:0000256" key="5">
    <source>
        <dbReference type="SAM" id="SignalP"/>
    </source>
</evidence>
<dbReference type="SUPFAM" id="SSF103647">
    <property type="entry name" value="TSP type-3 repeat"/>
    <property type="match status" value="1"/>
</dbReference>
<proteinExistence type="predicted"/>
<keyword evidence="8" id="KW-1185">Reference proteome</keyword>
<dbReference type="InterPro" id="IPR006665">
    <property type="entry name" value="OmpA-like"/>
</dbReference>
<accession>A0AAU0F2U8</accession>
<comment type="subcellular location">
    <subcellularLocation>
        <location evidence="1">Cell outer membrane</location>
    </subcellularLocation>
</comment>
<dbReference type="AlphaFoldDB" id="A0AAU0F2U8"/>
<dbReference type="RefSeq" id="WP_327984046.1">
    <property type="nucleotide sequence ID" value="NZ_CP136426.1"/>
</dbReference>
<dbReference type="EMBL" id="CP136426">
    <property type="protein sequence ID" value="WOC52687.1"/>
    <property type="molecule type" value="Genomic_DNA"/>
</dbReference>
<feature type="chain" id="PRO_5043658731" evidence="5">
    <location>
        <begin position="21"/>
        <end position="493"/>
    </location>
</feature>
<evidence type="ECO:0000313" key="8">
    <source>
        <dbReference type="Proteomes" id="UP001432059"/>
    </source>
</evidence>
<dbReference type="PROSITE" id="PS01068">
    <property type="entry name" value="OMPA_1"/>
    <property type="match status" value="1"/>
</dbReference>
<gene>
    <name evidence="7" type="ORF">BPO_2040</name>
</gene>
<evidence type="ECO:0000259" key="6">
    <source>
        <dbReference type="PROSITE" id="PS51123"/>
    </source>
</evidence>
<feature type="domain" description="OmpA-like" evidence="6">
    <location>
        <begin position="372"/>
        <end position="493"/>
    </location>
</feature>
<organism evidence="7 8">
    <name type="scientific">Bergeyella porcorum</name>
    <dbReference type="NCBI Taxonomy" id="1735111"/>
    <lineage>
        <taxon>Bacteria</taxon>
        <taxon>Pseudomonadati</taxon>
        <taxon>Bacteroidota</taxon>
        <taxon>Flavobacteriia</taxon>
        <taxon>Flavobacteriales</taxon>
        <taxon>Weeksellaceae</taxon>
        <taxon>Bergeyella</taxon>
    </lineage>
</organism>
<dbReference type="CDD" id="cd07185">
    <property type="entry name" value="OmpA_C-like"/>
    <property type="match status" value="1"/>
</dbReference>
<dbReference type="InterPro" id="IPR006690">
    <property type="entry name" value="OMPA-like_CS"/>
</dbReference>
<dbReference type="InterPro" id="IPR028974">
    <property type="entry name" value="TSP_type-3_rpt"/>
</dbReference>